<feature type="repeat" description="TPR" evidence="3">
    <location>
        <begin position="205"/>
        <end position="238"/>
    </location>
</feature>
<evidence type="ECO:0000256" key="1">
    <source>
        <dbReference type="ARBA" id="ARBA00022737"/>
    </source>
</evidence>
<proteinExistence type="predicted"/>
<evidence type="ECO:0000313" key="5">
    <source>
        <dbReference type="Proteomes" id="UP001178507"/>
    </source>
</evidence>
<keyword evidence="2 3" id="KW-0802">TPR repeat</keyword>
<dbReference type="Gene3D" id="1.25.40.10">
    <property type="entry name" value="Tetratricopeptide repeat domain"/>
    <property type="match status" value="2"/>
</dbReference>
<dbReference type="EMBL" id="CAUJNA010002924">
    <property type="protein sequence ID" value="CAJ1394709.1"/>
    <property type="molecule type" value="Genomic_DNA"/>
</dbReference>
<dbReference type="AlphaFoldDB" id="A0AA36IWB2"/>
<evidence type="ECO:0000256" key="2">
    <source>
        <dbReference type="ARBA" id="ARBA00022803"/>
    </source>
</evidence>
<evidence type="ECO:0000256" key="3">
    <source>
        <dbReference type="PROSITE-ProRule" id="PRU00339"/>
    </source>
</evidence>
<sequence length="359" mass="39910">MWIQLYRLNKCMEVLEEVVPICRSRGGDLHVKGVQALAFTLWKKSQFKDAILLFHEIEDLIGCSAALCENMGHTYSSMGNYDEASNYFNKALLCLDEEEKIGKKTGDRAGILLGLGLIEDRLGRFEKALAAVRESQALFRQRANGKPSSLVAKAGMSIAKILLKLALQEPDSKKREEMEEEAVEREQENVALFEVTCGDDSPLTASALRGLGEALKRRGKIGEAIESFARSYNLEAQKDAFDLLAVMEVHNHLFGAHMDLVKSGSPLSRASFRAYLPTVDITLRRVRNMPQDANAGAYYKVAGEFAAFAEDYKQASDLLGEAIRLFQTEEAEKVESLIKHCQDLKEFSDAQCAKSQASQ</sequence>
<accession>A0AA36IWB2</accession>
<reference evidence="4" key="1">
    <citation type="submission" date="2023-08" db="EMBL/GenBank/DDBJ databases">
        <authorList>
            <person name="Chen Y."/>
            <person name="Shah S."/>
            <person name="Dougan E. K."/>
            <person name="Thang M."/>
            <person name="Chan C."/>
        </authorList>
    </citation>
    <scope>NUCLEOTIDE SEQUENCE</scope>
</reference>
<dbReference type="PANTHER" id="PTHR45641">
    <property type="entry name" value="TETRATRICOPEPTIDE REPEAT PROTEIN (AFU_ORTHOLOGUE AFUA_6G03870)"/>
    <property type="match status" value="1"/>
</dbReference>
<dbReference type="SMART" id="SM00028">
    <property type="entry name" value="TPR"/>
    <property type="match status" value="4"/>
</dbReference>
<dbReference type="Pfam" id="PF13424">
    <property type="entry name" value="TPR_12"/>
    <property type="match status" value="2"/>
</dbReference>
<protein>
    <submittedName>
        <fullName evidence="4">Uncharacterized protein</fullName>
    </submittedName>
</protein>
<comment type="caution">
    <text evidence="4">The sequence shown here is derived from an EMBL/GenBank/DDBJ whole genome shotgun (WGS) entry which is preliminary data.</text>
</comment>
<feature type="repeat" description="TPR" evidence="3">
    <location>
        <begin position="65"/>
        <end position="98"/>
    </location>
</feature>
<dbReference type="InterPro" id="IPR019734">
    <property type="entry name" value="TPR_rpt"/>
</dbReference>
<dbReference type="SUPFAM" id="SSF48452">
    <property type="entry name" value="TPR-like"/>
    <property type="match status" value="2"/>
</dbReference>
<gene>
    <name evidence="4" type="ORF">EVOR1521_LOCUS19311</name>
</gene>
<organism evidence="4 5">
    <name type="scientific">Effrenium voratum</name>
    <dbReference type="NCBI Taxonomy" id="2562239"/>
    <lineage>
        <taxon>Eukaryota</taxon>
        <taxon>Sar</taxon>
        <taxon>Alveolata</taxon>
        <taxon>Dinophyceae</taxon>
        <taxon>Suessiales</taxon>
        <taxon>Symbiodiniaceae</taxon>
        <taxon>Effrenium</taxon>
    </lineage>
</organism>
<evidence type="ECO:0000313" key="4">
    <source>
        <dbReference type="EMBL" id="CAJ1394709.1"/>
    </source>
</evidence>
<dbReference type="InterPro" id="IPR011990">
    <property type="entry name" value="TPR-like_helical_dom_sf"/>
</dbReference>
<dbReference type="PANTHER" id="PTHR45641:SF19">
    <property type="entry name" value="NEPHROCYSTIN-3"/>
    <property type="match status" value="1"/>
</dbReference>
<dbReference type="PROSITE" id="PS50005">
    <property type="entry name" value="TPR"/>
    <property type="match status" value="2"/>
</dbReference>
<keyword evidence="1" id="KW-0677">Repeat</keyword>
<dbReference type="Proteomes" id="UP001178507">
    <property type="component" value="Unassembled WGS sequence"/>
</dbReference>
<keyword evidence="5" id="KW-1185">Reference proteome</keyword>
<name>A0AA36IWB2_9DINO</name>